<organism evidence="1 2">
    <name type="scientific">Flaviaesturariibacter amylovorans</name>
    <dbReference type="NCBI Taxonomy" id="1084520"/>
    <lineage>
        <taxon>Bacteria</taxon>
        <taxon>Pseudomonadati</taxon>
        <taxon>Bacteroidota</taxon>
        <taxon>Chitinophagia</taxon>
        <taxon>Chitinophagales</taxon>
        <taxon>Chitinophagaceae</taxon>
        <taxon>Flaviaestuariibacter</taxon>
    </lineage>
</organism>
<protein>
    <submittedName>
        <fullName evidence="1">Uncharacterized protein</fullName>
    </submittedName>
</protein>
<accession>A0ABP8GJY1</accession>
<sequence length="142" mass="16226">MKANFEIELFRDIRFENRHIDLHNNFLFEGFNYDLAKAQVTLHWVKDTGDWISSDELAAIAITHFDVTFFKVQPMSETVPLIDSQTLSEVTFYPSDERNEDERFLDQSVPDVDDDIIYSFLGGQIIRIGCSVATLQSITGGA</sequence>
<proteinExistence type="predicted"/>
<reference evidence="2" key="1">
    <citation type="journal article" date="2019" name="Int. J. Syst. Evol. Microbiol.">
        <title>The Global Catalogue of Microorganisms (GCM) 10K type strain sequencing project: providing services to taxonomists for standard genome sequencing and annotation.</title>
        <authorList>
            <consortium name="The Broad Institute Genomics Platform"/>
            <consortium name="The Broad Institute Genome Sequencing Center for Infectious Disease"/>
            <person name="Wu L."/>
            <person name="Ma J."/>
        </authorList>
    </citation>
    <scope>NUCLEOTIDE SEQUENCE [LARGE SCALE GENOMIC DNA]</scope>
    <source>
        <strain evidence="2">JCM 17919</strain>
    </source>
</reference>
<evidence type="ECO:0000313" key="2">
    <source>
        <dbReference type="Proteomes" id="UP001501725"/>
    </source>
</evidence>
<comment type="caution">
    <text evidence="1">The sequence shown here is derived from an EMBL/GenBank/DDBJ whole genome shotgun (WGS) entry which is preliminary data.</text>
</comment>
<dbReference type="RefSeq" id="WP_345254487.1">
    <property type="nucleotide sequence ID" value="NZ_BAABGY010000006.1"/>
</dbReference>
<evidence type="ECO:0000313" key="1">
    <source>
        <dbReference type="EMBL" id="GAA4325453.1"/>
    </source>
</evidence>
<name>A0ABP8GJY1_9BACT</name>
<gene>
    <name evidence="1" type="ORF">GCM10023184_13430</name>
</gene>
<keyword evidence="2" id="KW-1185">Reference proteome</keyword>
<dbReference type="Proteomes" id="UP001501725">
    <property type="component" value="Unassembled WGS sequence"/>
</dbReference>
<dbReference type="EMBL" id="BAABGY010000006">
    <property type="protein sequence ID" value="GAA4325453.1"/>
    <property type="molecule type" value="Genomic_DNA"/>
</dbReference>